<dbReference type="Proteomes" id="UP000004810">
    <property type="component" value="Unassembled WGS sequence"/>
</dbReference>
<gene>
    <name evidence="1" type="ORF">WUBG_00401</name>
</gene>
<dbReference type="AlphaFoldDB" id="J9F1C3"/>
<accession>J9F1C3</accession>
<comment type="caution">
    <text evidence="1">The sequence shown here is derived from an EMBL/GenBank/DDBJ whole genome shotgun (WGS) entry which is preliminary data.</text>
</comment>
<evidence type="ECO:0000313" key="2">
    <source>
        <dbReference type="Proteomes" id="UP000004810"/>
    </source>
</evidence>
<protein>
    <submittedName>
        <fullName evidence="1">Uncharacterized protein</fullName>
    </submittedName>
</protein>
<dbReference type="EMBL" id="ADBV01000062">
    <property type="protein sequence ID" value="EJW88691.1"/>
    <property type="molecule type" value="Genomic_DNA"/>
</dbReference>
<name>J9F1C3_WUCBA</name>
<reference evidence="2" key="1">
    <citation type="submission" date="2012-08" db="EMBL/GenBank/DDBJ databases">
        <title>The Genome Sequence of Wuchereria bancrofti.</title>
        <authorList>
            <person name="Nutman T.B."/>
            <person name="Fink D.L."/>
            <person name="Russ C."/>
            <person name="Young S."/>
            <person name="Zeng Q."/>
            <person name="Koehrsen M."/>
            <person name="Alvarado L."/>
            <person name="Berlin A."/>
            <person name="Chapman S.B."/>
            <person name="Chen Z."/>
            <person name="Freedman E."/>
            <person name="Gellesch M."/>
            <person name="Goldberg J."/>
            <person name="Griggs A."/>
            <person name="Gujja S."/>
            <person name="Heilman E.R."/>
            <person name="Heiman D."/>
            <person name="Hepburn T."/>
            <person name="Howarth C."/>
            <person name="Jen D."/>
            <person name="Larson L."/>
            <person name="Lewis B."/>
            <person name="Mehta T."/>
            <person name="Park D."/>
            <person name="Pearson M."/>
            <person name="Roberts A."/>
            <person name="Saif S."/>
            <person name="Shea T."/>
            <person name="Shenoy N."/>
            <person name="Sisk P."/>
            <person name="Stolte C."/>
            <person name="Sykes S."/>
            <person name="Walk T."/>
            <person name="White J."/>
            <person name="Yandava C."/>
            <person name="Haas B."/>
            <person name="Henn M.R."/>
            <person name="Nusbaum C."/>
            <person name="Birren B."/>
        </authorList>
    </citation>
    <scope>NUCLEOTIDE SEQUENCE [LARGE SCALE GENOMIC DNA]</scope>
    <source>
        <strain evidence="2">NA</strain>
    </source>
</reference>
<sequence length="56" mass="7054">MPYYRKYYHVVRPDDPIALEWRPPEDYPAPFETNRANRWPTSYWKDYGFGLRKWKE</sequence>
<evidence type="ECO:0000313" key="1">
    <source>
        <dbReference type="EMBL" id="EJW88691.1"/>
    </source>
</evidence>
<organism evidence="1 2">
    <name type="scientific">Wuchereria bancrofti</name>
    <dbReference type="NCBI Taxonomy" id="6293"/>
    <lineage>
        <taxon>Eukaryota</taxon>
        <taxon>Metazoa</taxon>
        <taxon>Ecdysozoa</taxon>
        <taxon>Nematoda</taxon>
        <taxon>Chromadorea</taxon>
        <taxon>Rhabditida</taxon>
        <taxon>Spirurina</taxon>
        <taxon>Spiruromorpha</taxon>
        <taxon>Filarioidea</taxon>
        <taxon>Onchocercidae</taxon>
        <taxon>Wuchereria</taxon>
    </lineage>
</organism>
<proteinExistence type="predicted"/>